<proteinExistence type="predicted"/>
<feature type="chain" id="PRO_5014456075" description="Glycoside hydrolase family 71 protein" evidence="1">
    <location>
        <begin position="19"/>
        <end position="538"/>
    </location>
</feature>
<name>A0A2J6QL98_9HELO</name>
<dbReference type="EMBL" id="KZ613466">
    <property type="protein sequence ID" value="PMD27006.1"/>
    <property type="molecule type" value="Genomic_DNA"/>
</dbReference>
<evidence type="ECO:0000256" key="1">
    <source>
        <dbReference type="SAM" id="SignalP"/>
    </source>
</evidence>
<evidence type="ECO:0000313" key="2">
    <source>
        <dbReference type="EMBL" id="PMD27006.1"/>
    </source>
</evidence>
<feature type="signal peptide" evidence="1">
    <location>
        <begin position="1"/>
        <end position="18"/>
    </location>
</feature>
<accession>A0A2J6QL98</accession>
<sequence>MKLSTFGLMAGLAASAVAEDLLFVDMFEFDEYTEATTTLGYTVKVVTEAEWATMSTADFAAFKAIVIADPDCSSDPTDVAFLASSNKVWGPAVQGNIVLIGTDPTFHDNAGEAGATTLIDNAIRFAASGVSSTGQPLTGLYFALSCYYQGVDNSTVDALSYFGDFEVRGNLDCYNNAHIVASSPALGTLTDTALSDWSCSVHEAFSVYPSVGVNGFQALAIAKDIIGAGSQTFGDGTVGLPYIISRGATPAGCGNGIWESAFGEECDDGKNNGAPGDPCSISCKCLSGRPSGHGTCLPPLNSTSSSSSPPPVSTPYGNYSTKVVTDTVVSTTTFCPAPYVTPAPPEVYIIGVEVIIVIDIIESCKTIGLTETVTEYITTTCSSLNKPIWNTVMPGYPCYSCALSSAGIPCSKFITATTTTCSSPPPSYTPAPPTILPCSTCLPYTLSTCPAYTAVESVTAYVVTATAASSHIHVQPTTYVPAANTLTYAPSYVPSYAPSASPTSKNNGTLVTYTGAAGRVEAGVMAVVGLVAGVAFLL</sequence>
<evidence type="ECO:0008006" key="4">
    <source>
        <dbReference type="Google" id="ProtNLM"/>
    </source>
</evidence>
<dbReference type="STRING" id="1745343.A0A2J6QL98"/>
<evidence type="ECO:0000313" key="3">
    <source>
        <dbReference type="Proteomes" id="UP000235672"/>
    </source>
</evidence>
<keyword evidence="3" id="KW-1185">Reference proteome</keyword>
<protein>
    <recommendedName>
        <fullName evidence="4">Glycoside hydrolase family 71 protein</fullName>
    </recommendedName>
</protein>
<keyword evidence="1" id="KW-0732">Signal</keyword>
<organism evidence="2 3">
    <name type="scientific">Hyaloscypha hepaticicola</name>
    <dbReference type="NCBI Taxonomy" id="2082293"/>
    <lineage>
        <taxon>Eukaryota</taxon>
        <taxon>Fungi</taxon>
        <taxon>Dikarya</taxon>
        <taxon>Ascomycota</taxon>
        <taxon>Pezizomycotina</taxon>
        <taxon>Leotiomycetes</taxon>
        <taxon>Helotiales</taxon>
        <taxon>Hyaloscyphaceae</taxon>
        <taxon>Hyaloscypha</taxon>
    </lineage>
</organism>
<dbReference type="AlphaFoldDB" id="A0A2J6QL98"/>
<reference evidence="2 3" key="1">
    <citation type="submission" date="2016-05" db="EMBL/GenBank/DDBJ databases">
        <title>A degradative enzymes factory behind the ericoid mycorrhizal symbiosis.</title>
        <authorList>
            <consortium name="DOE Joint Genome Institute"/>
            <person name="Martino E."/>
            <person name="Morin E."/>
            <person name="Grelet G."/>
            <person name="Kuo A."/>
            <person name="Kohler A."/>
            <person name="Daghino S."/>
            <person name="Barry K."/>
            <person name="Choi C."/>
            <person name="Cichocki N."/>
            <person name="Clum A."/>
            <person name="Copeland A."/>
            <person name="Hainaut M."/>
            <person name="Haridas S."/>
            <person name="Labutti K."/>
            <person name="Lindquist E."/>
            <person name="Lipzen A."/>
            <person name="Khouja H.-R."/>
            <person name="Murat C."/>
            <person name="Ohm R."/>
            <person name="Olson A."/>
            <person name="Spatafora J."/>
            <person name="Veneault-Fourrey C."/>
            <person name="Henrissat B."/>
            <person name="Grigoriev I."/>
            <person name="Martin F."/>
            <person name="Perotto S."/>
        </authorList>
    </citation>
    <scope>NUCLEOTIDE SEQUENCE [LARGE SCALE GENOMIC DNA]</scope>
    <source>
        <strain evidence="2 3">UAMH 7357</strain>
    </source>
</reference>
<gene>
    <name evidence="2" type="ORF">NA56DRAFT_684497</name>
</gene>
<dbReference type="OrthoDB" id="291007at2759"/>
<dbReference type="Proteomes" id="UP000235672">
    <property type="component" value="Unassembled WGS sequence"/>
</dbReference>